<proteinExistence type="predicted"/>
<dbReference type="SUPFAM" id="SSF49265">
    <property type="entry name" value="Fibronectin type III"/>
    <property type="match status" value="1"/>
</dbReference>
<protein>
    <recommendedName>
        <fullName evidence="3">Fibronectin type-III domain-containing protein</fullName>
    </recommendedName>
</protein>
<dbReference type="InterPro" id="IPR013783">
    <property type="entry name" value="Ig-like_fold"/>
</dbReference>
<sequence length="115" mass="11980">MVRGRGEGGRGEGGRDVRYTAQVALLPARDARVTNITLHAEPDPDGSSAEAAGYSARVGGLRPAAAYSLRLLAANHAGASPASEPLLFTMLEEGTLTLSTDTTSTLGYHVAFMKH</sequence>
<dbReference type="InterPro" id="IPR036116">
    <property type="entry name" value="FN3_sf"/>
</dbReference>
<keyword evidence="2" id="KW-1185">Reference proteome</keyword>
<organism evidence="1 2">
    <name type="scientific">Plutella xylostella</name>
    <name type="common">Diamondback moth</name>
    <name type="synonym">Plutella maculipennis</name>
    <dbReference type="NCBI Taxonomy" id="51655"/>
    <lineage>
        <taxon>Eukaryota</taxon>
        <taxon>Metazoa</taxon>
        <taxon>Ecdysozoa</taxon>
        <taxon>Arthropoda</taxon>
        <taxon>Hexapoda</taxon>
        <taxon>Insecta</taxon>
        <taxon>Pterygota</taxon>
        <taxon>Neoptera</taxon>
        <taxon>Endopterygota</taxon>
        <taxon>Lepidoptera</taxon>
        <taxon>Glossata</taxon>
        <taxon>Ditrysia</taxon>
        <taxon>Yponomeutoidea</taxon>
        <taxon>Plutellidae</taxon>
        <taxon>Plutella</taxon>
    </lineage>
</organism>
<evidence type="ECO:0000313" key="2">
    <source>
        <dbReference type="Proteomes" id="UP000823941"/>
    </source>
</evidence>
<comment type="caution">
    <text evidence="1">The sequence shown here is derived from an EMBL/GenBank/DDBJ whole genome shotgun (WGS) entry which is preliminary data.</text>
</comment>
<name>A0ABQ7QYY6_PLUXY</name>
<dbReference type="EMBL" id="JAHIBW010000005">
    <property type="protein sequence ID" value="KAG7310261.1"/>
    <property type="molecule type" value="Genomic_DNA"/>
</dbReference>
<dbReference type="CDD" id="cd00063">
    <property type="entry name" value="FN3"/>
    <property type="match status" value="1"/>
</dbReference>
<gene>
    <name evidence="1" type="ORF">JYU34_003011</name>
</gene>
<evidence type="ECO:0000313" key="1">
    <source>
        <dbReference type="EMBL" id="KAG7310261.1"/>
    </source>
</evidence>
<dbReference type="Proteomes" id="UP000823941">
    <property type="component" value="Chromosome 5"/>
</dbReference>
<dbReference type="Gene3D" id="2.60.40.10">
    <property type="entry name" value="Immunoglobulins"/>
    <property type="match status" value="1"/>
</dbReference>
<evidence type="ECO:0008006" key="3">
    <source>
        <dbReference type="Google" id="ProtNLM"/>
    </source>
</evidence>
<dbReference type="InterPro" id="IPR003961">
    <property type="entry name" value="FN3_dom"/>
</dbReference>
<accession>A0ABQ7QYY6</accession>
<reference evidence="1 2" key="1">
    <citation type="submission" date="2021-06" db="EMBL/GenBank/DDBJ databases">
        <title>A haploid diamondback moth (Plutella xylostella L.) genome assembly resolves 31 chromosomes and identifies a diamide resistance mutation.</title>
        <authorList>
            <person name="Ward C.M."/>
            <person name="Perry K.D."/>
            <person name="Baker G."/>
            <person name="Powis K."/>
            <person name="Heckel D.G."/>
            <person name="Baxter S.W."/>
        </authorList>
    </citation>
    <scope>NUCLEOTIDE SEQUENCE [LARGE SCALE GENOMIC DNA]</scope>
    <source>
        <strain evidence="1 2">LV</strain>
        <tissue evidence="1">Single pupa</tissue>
    </source>
</reference>